<organism evidence="8 9">
    <name type="scientific">Colocasia esculenta</name>
    <name type="common">Wild taro</name>
    <name type="synonym">Arum esculentum</name>
    <dbReference type="NCBI Taxonomy" id="4460"/>
    <lineage>
        <taxon>Eukaryota</taxon>
        <taxon>Viridiplantae</taxon>
        <taxon>Streptophyta</taxon>
        <taxon>Embryophyta</taxon>
        <taxon>Tracheophyta</taxon>
        <taxon>Spermatophyta</taxon>
        <taxon>Magnoliopsida</taxon>
        <taxon>Liliopsida</taxon>
        <taxon>Araceae</taxon>
        <taxon>Aroideae</taxon>
        <taxon>Colocasieae</taxon>
        <taxon>Colocasia</taxon>
    </lineage>
</organism>
<evidence type="ECO:0000259" key="7">
    <source>
        <dbReference type="Pfam" id="PF01171"/>
    </source>
</evidence>
<dbReference type="InterPro" id="IPR012795">
    <property type="entry name" value="tRNA_Ile_lys_synt_N"/>
</dbReference>
<proteinExistence type="predicted"/>
<dbReference type="InterPro" id="IPR012094">
    <property type="entry name" value="tRNA_Ile_lys_synt"/>
</dbReference>
<evidence type="ECO:0000256" key="3">
    <source>
        <dbReference type="ARBA" id="ARBA00022694"/>
    </source>
</evidence>
<evidence type="ECO:0000313" key="9">
    <source>
        <dbReference type="Proteomes" id="UP000652761"/>
    </source>
</evidence>
<protein>
    <recommendedName>
        <fullName evidence="1">tRNA(Ile)-lysidine synthetase</fullName>
        <ecNumber evidence="1">6.3.4.19</ecNumber>
    </recommendedName>
</protein>
<dbReference type="InterPro" id="IPR014729">
    <property type="entry name" value="Rossmann-like_a/b/a_fold"/>
</dbReference>
<reference evidence="8" key="1">
    <citation type="submission" date="2017-07" db="EMBL/GenBank/DDBJ databases">
        <title>Taro Niue Genome Assembly and Annotation.</title>
        <authorList>
            <person name="Atibalentja N."/>
            <person name="Keating K."/>
            <person name="Fields C.J."/>
        </authorList>
    </citation>
    <scope>NUCLEOTIDE SEQUENCE</scope>
    <source>
        <strain evidence="8">Niue_2</strain>
        <tissue evidence="8">Leaf</tissue>
    </source>
</reference>
<keyword evidence="5" id="KW-0067">ATP-binding</keyword>
<keyword evidence="9" id="KW-1185">Reference proteome</keyword>
<comment type="catalytic activity">
    <reaction evidence="6">
        <text>cytidine(34) in tRNA(Ile2) + L-lysine + ATP = lysidine(34) in tRNA(Ile2) + AMP + diphosphate + H(+)</text>
        <dbReference type="Rhea" id="RHEA:43744"/>
        <dbReference type="Rhea" id="RHEA-COMP:10625"/>
        <dbReference type="Rhea" id="RHEA-COMP:10670"/>
        <dbReference type="ChEBI" id="CHEBI:15378"/>
        <dbReference type="ChEBI" id="CHEBI:30616"/>
        <dbReference type="ChEBI" id="CHEBI:32551"/>
        <dbReference type="ChEBI" id="CHEBI:33019"/>
        <dbReference type="ChEBI" id="CHEBI:82748"/>
        <dbReference type="ChEBI" id="CHEBI:83665"/>
        <dbReference type="ChEBI" id="CHEBI:456215"/>
        <dbReference type="EC" id="6.3.4.19"/>
    </reaction>
</comment>
<evidence type="ECO:0000256" key="5">
    <source>
        <dbReference type="ARBA" id="ARBA00022840"/>
    </source>
</evidence>
<dbReference type="AlphaFoldDB" id="A0A843V6L2"/>
<dbReference type="EC" id="6.3.4.19" evidence="1"/>
<evidence type="ECO:0000313" key="8">
    <source>
        <dbReference type="EMBL" id="MQL91738.1"/>
    </source>
</evidence>
<evidence type="ECO:0000256" key="4">
    <source>
        <dbReference type="ARBA" id="ARBA00022741"/>
    </source>
</evidence>
<keyword evidence="2" id="KW-0436">Ligase</keyword>
<dbReference type="SUPFAM" id="SSF52402">
    <property type="entry name" value="Adenine nucleotide alpha hydrolases-like"/>
    <property type="match status" value="1"/>
</dbReference>
<evidence type="ECO:0000256" key="2">
    <source>
        <dbReference type="ARBA" id="ARBA00022598"/>
    </source>
</evidence>
<dbReference type="GO" id="GO:0008033">
    <property type="term" value="P:tRNA processing"/>
    <property type="evidence" value="ECO:0007669"/>
    <property type="project" value="UniProtKB-KW"/>
</dbReference>
<name>A0A843V6L2_COLES</name>
<evidence type="ECO:0000256" key="6">
    <source>
        <dbReference type="ARBA" id="ARBA00048539"/>
    </source>
</evidence>
<feature type="domain" description="tRNA(Ile)-lysidine/2-thiocytidine synthase N-terminal" evidence="7">
    <location>
        <begin position="78"/>
        <end position="138"/>
    </location>
</feature>
<dbReference type="OrthoDB" id="198857at2759"/>
<accession>A0A843V6L2</accession>
<dbReference type="CDD" id="cd01992">
    <property type="entry name" value="TilS_N"/>
    <property type="match status" value="1"/>
</dbReference>
<dbReference type="Pfam" id="PF01171">
    <property type="entry name" value="ATP_bind_3"/>
    <property type="match status" value="2"/>
</dbReference>
<keyword evidence="4" id="KW-0547">Nucleotide-binding</keyword>
<gene>
    <name evidence="8" type="ORF">Taro_024343</name>
</gene>
<dbReference type="InterPro" id="IPR011063">
    <property type="entry name" value="TilS/TtcA_N"/>
</dbReference>
<dbReference type="PANTHER" id="PTHR43033">
    <property type="entry name" value="TRNA(ILE)-LYSIDINE SYNTHASE-RELATED"/>
    <property type="match status" value="1"/>
</dbReference>
<dbReference type="PANTHER" id="PTHR43033:SF5">
    <property type="entry name" value="TRNA(ILE)-LYSIDINE SYNTHETASE"/>
    <property type="match status" value="1"/>
</dbReference>
<dbReference type="EMBL" id="NMUH01001374">
    <property type="protein sequence ID" value="MQL91738.1"/>
    <property type="molecule type" value="Genomic_DNA"/>
</dbReference>
<dbReference type="GO" id="GO:0005524">
    <property type="term" value="F:ATP binding"/>
    <property type="evidence" value="ECO:0007669"/>
    <property type="project" value="UniProtKB-KW"/>
</dbReference>
<dbReference type="Proteomes" id="UP000652761">
    <property type="component" value="Unassembled WGS sequence"/>
</dbReference>
<comment type="caution">
    <text evidence="8">The sequence shown here is derived from an EMBL/GenBank/DDBJ whole genome shotgun (WGS) entry which is preliminary data.</text>
</comment>
<evidence type="ECO:0000256" key="1">
    <source>
        <dbReference type="ARBA" id="ARBA00013267"/>
    </source>
</evidence>
<dbReference type="Gene3D" id="3.40.50.620">
    <property type="entry name" value="HUPs"/>
    <property type="match status" value="2"/>
</dbReference>
<feature type="non-terminal residue" evidence="8">
    <location>
        <position position="1"/>
    </location>
</feature>
<dbReference type="GO" id="GO:0032267">
    <property type="term" value="F:tRNA(Ile)-lysidine synthase activity"/>
    <property type="evidence" value="ECO:0007669"/>
    <property type="project" value="UniProtKB-EC"/>
</dbReference>
<keyword evidence="3" id="KW-0819">tRNA processing</keyword>
<sequence length="291" mass="32537">GGPPYLCVVFAQPWEGRRRRSVPLGGTLGRMLSCLRPAHQLPVRRFICRSAGAADMDGYREAFARRMAMAGIKPHHRIALGVSGGPDSMALCVLTAGWKSSGLMGKSEGSGFVDGLLGIVVDHRLRPESTDEANLIYNVRLLLVIGWMAGPSKAICNKKLVEVIGLLRFNKSLLNLHFVREDELVFWFFAFIWYQLFQNVCMEHRISVLLVAHHADDQAELFILRLSRNSGVLGLAGMAFVSQLFPMHFHYHAEISSSSAFLLVRPMLNFSKSDMYKVGILLWLHVLSMQL</sequence>
<feature type="domain" description="tRNA(Ile)-lysidine/2-thiocytidine synthase N-terminal" evidence="7">
    <location>
        <begin position="194"/>
        <end position="277"/>
    </location>
</feature>